<dbReference type="InterPro" id="IPR023214">
    <property type="entry name" value="HAD_sf"/>
</dbReference>
<reference evidence="1 2" key="1">
    <citation type="submission" date="2017-02" db="EMBL/GenBank/DDBJ databases">
        <title>Draft Genome Sequence of Streptomyces tsukubaensis F601, a Producer of the immunosuppressant tacrolimus FK506.</title>
        <authorList>
            <person name="Zong G."/>
            <person name="Zhong C."/>
            <person name="Fu J."/>
            <person name="Qin R."/>
            <person name="Cao G."/>
        </authorList>
    </citation>
    <scope>NUCLEOTIDE SEQUENCE [LARGE SCALE GENOMIC DNA]</scope>
    <source>
        <strain evidence="1 2">F601</strain>
    </source>
</reference>
<evidence type="ECO:0000313" key="2">
    <source>
        <dbReference type="Proteomes" id="UP000190539"/>
    </source>
</evidence>
<dbReference type="OrthoDB" id="4547358at2"/>
<dbReference type="AlphaFoldDB" id="A0A1V4A9A0"/>
<dbReference type="InterPro" id="IPR036412">
    <property type="entry name" value="HAD-like_sf"/>
</dbReference>
<dbReference type="STRING" id="83656.B1H18_15880"/>
<dbReference type="SUPFAM" id="SSF56784">
    <property type="entry name" value="HAD-like"/>
    <property type="match status" value="1"/>
</dbReference>
<dbReference type="InterPro" id="IPR050155">
    <property type="entry name" value="HAD-like_hydrolase_sf"/>
</dbReference>
<dbReference type="CDD" id="cd01427">
    <property type="entry name" value="HAD_like"/>
    <property type="match status" value="1"/>
</dbReference>
<proteinExistence type="predicted"/>
<accession>A0A1V4A9A0</accession>
<dbReference type="PANTHER" id="PTHR43434:SF1">
    <property type="entry name" value="PHOSPHOGLYCOLATE PHOSPHATASE"/>
    <property type="match status" value="1"/>
</dbReference>
<dbReference type="PANTHER" id="PTHR43434">
    <property type="entry name" value="PHOSPHOGLYCOLATE PHOSPHATASE"/>
    <property type="match status" value="1"/>
</dbReference>
<organism evidence="1 2">
    <name type="scientific">Streptomyces tsukubensis</name>
    <dbReference type="NCBI Taxonomy" id="83656"/>
    <lineage>
        <taxon>Bacteria</taxon>
        <taxon>Bacillati</taxon>
        <taxon>Actinomycetota</taxon>
        <taxon>Actinomycetes</taxon>
        <taxon>Kitasatosporales</taxon>
        <taxon>Streptomycetaceae</taxon>
        <taxon>Streptomyces</taxon>
    </lineage>
</organism>
<dbReference type="Pfam" id="PF00702">
    <property type="entry name" value="Hydrolase"/>
    <property type="match status" value="1"/>
</dbReference>
<comment type="caution">
    <text evidence="1">The sequence shown here is derived from an EMBL/GenBank/DDBJ whole genome shotgun (WGS) entry which is preliminary data.</text>
</comment>
<protein>
    <recommendedName>
        <fullName evidence="3">HAD family hydrolase</fullName>
    </recommendedName>
</protein>
<dbReference type="GO" id="GO:0006281">
    <property type="term" value="P:DNA repair"/>
    <property type="evidence" value="ECO:0007669"/>
    <property type="project" value="TreeGrafter"/>
</dbReference>
<dbReference type="GO" id="GO:0005829">
    <property type="term" value="C:cytosol"/>
    <property type="evidence" value="ECO:0007669"/>
    <property type="project" value="TreeGrafter"/>
</dbReference>
<evidence type="ECO:0000313" key="1">
    <source>
        <dbReference type="EMBL" id="OON78838.1"/>
    </source>
</evidence>
<dbReference type="Gene3D" id="3.40.50.1000">
    <property type="entry name" value="HAD superfamily/HAD-like"/>
    <property type="match status" value="1"/>
</dbReference>
<dbReference type="EMBL" id="MVFC01000011">
    <property type="protein sequence ID" value="OON78838.1"/>
    <property type="molecule type" value="Genomic_DNA"/>
</dbReference>
<keyword evidence="2" id="KW-1185">Reference proteome</keyword>
<sequence>MVRRPLADDQHGPDTFVVTSEVAMDTGQAEPATGSGRRLRELIARTECVLFDFDGPICRLFPPSRAREVVERQLHWLENRGLEAPLTSEEIAEGDTMAVLGAVDTRYRGSDLAVEFEAWLTREEMAAARSAYPTEWADPLIRTWHATGCRLAIVTNNSPAAAARYVENRGIGYCFAPHVYGRTHDLDRLKPDPDSLMRGLEGLGADPAATLMIGDSASDCQAAYAAGVSFLGYGPRADKETRLRKGGAELVVRSLEPVLRLVVGRGAAERA</sequence>
<dbReference type="GO" id="GO:0008967">
    <property type="term" value="F:phosphoglycolate phosphatase activity"/>
    <property type="evidence" value="ECO:0007669"/>
    <property type="project" value="TreeGrafter"/>
</dbReference>
<evidence type="ECO:0008006" key="3">
    <source>
        <dbReference type="Google" id="ProtNLM"/>
    </source>
</evidence>
<name>A0A1V4A9A0_9ACTN</name>
<dbReference type="Proteomes" id="UP000190539">
    <property type="component" value="Unassembled WGS sequence"/>
</dbReference>
<gene>
    <name evidence="1" type="ORF">B1H18_15880</name>
</gene>